<proteinExistence type="predicted"/>
<evidence type="ECO:0000313" key="2">
    <source>
        <dbReference type="Proteomes" id="UP000003656"/>
    </source>
</evidence>
<dbReference type="Proteomes" id="UP000003656">
    <property type="component" value="Unassembled WGS sequence"/>
</dbReference>
<name>D1NTR0_9BIFI</name>
<reference evidence="1 2" key="1">
    <citation type="submission" date="2009-11" db="EMBL/GenBank/DDBJ databases">
        <authorList>
            <person name="Weinstock G."/>
            <person name="Sodergren E."/>
            <person name="Clifton S."/>
            <person name="Fulton L."/>
            <person name="Fulton B."/>
            <person name="Courtney L."/>
            <person name="Fronick C."/>
            <person name="Harrison M."/>
            <person name="Strong C."/>
            <person name="Farmer C."/>
            <person name="Delahaunty K."/>
            <person name="Markovic C."/>
            <person name="Hall O."/>
            <person name="Minx P."/>
            <person name="Tomlinson C."/>
            <person name="Mitreva M."/>
            <person name="Nelson J."/>
            <person name="Hou S."/>
            <person name="Wollam A."/>
            <person name="Pepin K.H."/>
            <person name="Johnson M."/>
            <person name="Bhonagiri V."/>
            <person name="Nash W.E."/>
            <person name="Warren W."/>
            <person name="Chinwalla A."/>
            <person name="Mardis E.R."/>
            <person name="Wilson R.K."/>
        </authorList>
    </citation>
    <scope>NUCLEOTIDE SEQUENCE [LARGE SCALE GENOMIC DNA]</scope>
    <source>
        <strain evidence="1 2">DSM 20093</strain>
    </source>
</reference>
<evidence type="ECO:0000313" key="1">
    <source>
        <dbReference type="EMBL" id="EFA23114.1"/>
    </source>
</evidence>
<protein>
    <submittedName>
        <fullName evidence="1">Uncharacterized protein</fullName>
    </submittedName>
</protein>
<comment type="caution">
    <text evidence="1">The sequence shown here is derived from an EMBL/GenBank/DDBJ whole genome shotgun (WGS) entry which is preliminary data.</text>
</comment>
<sequence>MNNVGFSHPLLAPIPTGLHWLVFPSCGFPVMQSGRIIRLNRGSVAQFWSAS</sequence>
<dbReference type="EMBL" id="ABXB03000002">
    <property type="protein sequence ID" value="EFA23114.1"/>
    <property type="molecule type" value="Genomic_DNA"/>
</dbReference>
<dbReference type="AlphaFoldDB" id="D1NTR0"/>
<gene>
    <name evidence="1" type="ORF">BIFGAL_03226</name>
</gene>
<organism evidence="1 2">
    <name type="scientific">Bifidobacterium gallicum DSM 20093 = LMG 11596</name>
    <dbReference type="NCBI Taxonomy" id="561180"/>
    <lineage>
        <taxon>Bacteria</taxon>
        <taxon>Bacillati</taxon>
        <taxon>Actinomycetota</taxon>
        <taxon>Actinomycetes</taxon>
        <taxon>Bifidobacteriales</taxon>
        <taxon>Bifidobacteriaceae</taxon>
        <taxon>Bifidobacterium</taxon>
    </lineage>
</organism>
<accession>D1NTR0</accession>